<dbReference type="InParanoid" id="A0A0D2ARI2"/>
<dbReference type="GeneID" id="27314633"/>
<keyword evidence="2" id="KW-1185">Reference proteome</keyword>
<dbReference type="EMBL" id="KN847552">
    <property type="protein sequence ID" value="KIW01804.1"/>
    <property type="molecule type" value="Genomic_DNA"/>
</dbReference>
<evidence type="ECO:0000313" key="2">
    <source>
        <dbReference type="Proteomes" id="UP000053259"/>
    </source>
</evidence>
<gene>
    <name evidence="1" type="ORF">PV09_06660</name>
</gene>
<dbReference type="AlphaFoldDB" id="A0A0D2ARI2"/>
<dbReference type="OrthoDB" id="4392610at2759"/>
<organism evidence="1 2">
    <name type="scientific">Verruconis gallopava</name>
    <dbReference type="NCBI Taxonomy" id="253628"/>
    <lineage>
        <taxon>Eukaryota</taxon>
        <taxon>Fungi</taxon>
        <taxon>Dikarya</taxon>
        <taxon>Ascomycota</taxon>
        <taxon>Pezizomycotina</taxon>
        <taxon>Dothideomycetes</taxon>
        <taxon>Pleosporomycetidae</taxon>
        <taxon>Venturiales</taxon>
        <taxon>Sympoventuriaceae</taxon>
        <taxon>Verruconis</taxon>
    </lineage>
</organism>
<protein>
    <submittedName>
        <fullName evidence="1">Uncharacterized protein</fullName>
    </submittedName>
</protein>
<proteinExistence type="predicted"/>
<reference evidence="1 2" key="1">
    <citation type="submission" date="2015-01" db="EMBL/GenBank/DDBJ databases">
        <title>The Genome Sequence of Ochroconis gallopava CBS43764.</title>
        <authorList>
            <consortium name="The Broad Institute Genomics Platform"/>
            <person name="Cuomo C."/>
            <person name="de Hoog S."/>
            <person name="Gorbushina A."/>
            <person name="Stielow B."/>
            <person name="Teixiera M."/>
            <person name="Abouelleil A."/>
            <person name="Chapman S.B."/>
            <person name="Priest M."/>
            <person name="Young S.K."/>
            <person name="Wortman J."/>
            <person name="Nusbaum C."/>
            <person name="Birren B."/>
        </authorList>
    </citation>
    <scope>NUCLEOTIDE SEQUENCE [LARGE SCALE GENOMIC DNA]</scope>
    <source>
        <strain evidence="1 2">CBS 43764</strain>
    </source>
</reference>
<accession>A0A0D2ARI2</accession>
<dbReference type="HOGENOM" id="CLU_139293_0_0_1"/>
<sequence>MASKEAIIGAYRSLYRSGLRAVQYSAPARYTIRDRLRRAFRECPIEDFEPHRIANTLEFLDGARKSNGLEHKVLRSLLMTWYFEPYQWAKRGNARDKVDRVARMRAYDCFHHTLRMLNESMGLCLK</sequence>
<evidence type="ECO:0000313" key="1">
    <source>
        <dbReference type="EMBL" id="KIW01804.1"/>
    </source>
</evidence>
<dbReference type="VEuPathDB" id="FungiDB:PV09_06660"/>
<dbReference type="Proteomes" id="UP000053259">
    <property type="component" value="Unassembled WGS sequence"/>
</dbReference>
<name>A0A0D2ARI2_9PEZI</name>
<dbReference type="STRING" id="253628.A0A0D2ARI2"/>
<dbReference type="RefSeq" id="XP_016211673.1">
    <property type="nucleotide sequence ID" value="XM_016360334.1"/>
</dbReference>